<comment type="subcellular location">
    <subcellularLocation>
        <location evidence="1">Cell membrane</location>
        <topology evidence="1">Multi-pass membrane protein</topology>
    </subcellularLocation>
</comment>
<feature type="transmembrane region" description="Helical" evidence="9">
    <location>
        <begin position="220"/>
        <end position="241"/>
    </location>
</feature>
<comment type="caution">
    <text evidence="10">The sequence shown here is derived from an EMBL/GenBank/DDBJ whole genome shotgun (WGS) entry which is preliminary data.</text>
</comment>
<dbReference type="EMBL" id="QMRA01000122">
    <property type="protein sequence ID" value="RLE52336.1"/>
    <property type="molecule type" value="Genomic_DNA"/>
</dbReference>
<keyword evidence="2" id="KW-0813">Transport</keyword>
<evidence type="ECO:0000256" key="2">
    <source>
        <dbReference type="ARBA" id="ARBA00022448"/>
    </source>
</evidence>
<feature type="transmembrane region" description="Helical" evidence="9">
    <location>
        <begin position="140"/>
        <end position="162"/>
    </location>
</feature>
<feature type="transmembrane region" description="Helical" evidence="9">
    <location>
        <begin position="61"/>
        <end position="81"/>
    </location>
</feature>
<dbReference type="GO" id="GO:0006865">
    <property type="term" value="P:amino acid transport"/>
    <property type="evidence" value="ECO:0007669"/>
    <property type="project" value="UniProtKB-KW"/>
</dbReference>
<dbReference type="CDD" id="cd06582">
    <property type="entry name" value="TM_PBP1_LivH_like"/>
    <property type="match status" value="1"/>
</dbReference>
<feature type="transmembrane region" description="Helical" evidence="9">
    <location>
        <begin position="190"/>
        <end position="214"/>
    </location>
</feature>
<name>A0A497EYR1_9CREN</name>
<evidence type="ECO:0000256" key="1">
    <source>
        <dbReference type="ARBA" id="ARBA00004651"/>
    </source>
</evidence>
<evidence type="ECO:0000256" key="4">
    <source>
        <dbReference type="ARBA" id="ARBA00022692"/>
    </source>
</evidence>
<dbReference type="Pfam" id="PF02653">
    <property type="entry name" value="BPD_transp_2"/>
    <property type="match status" value="1"/>
</dbReference>
<evidence type="ECO:0000256" key="3">
    <source>
        <dbReference type="ARBA" id="ARBA00022475"/>
    </source>
</evidence>
<reference evidence="10 11" key="1">
    <citation type="submission" date="2018-06" db="EMBL/GenBank/DDBJ databases">
        <title>Extensive metabolic versatility and redundancy in microbially diverse, dynamic hydrothermal sediments.</title>
        <authorList>
            <person name="Dombrowski N."/>
            <person name="Teske A."/>
            <person name="Baker B.J."/>
        </authorList>
    </citation>
    <scope>NUCLEOTIDE SEQUENCE [LARGE SCALE GENOMIC DNA]</scope>
    <source>
        <strain evidence="10">B20_G2</strain>
    </source>
</reference>
<evidence type="ECO:0000256" key="9">
    <source>
        <dbReference type="SAM" id="Phobius"/>
    </source>
</evidence>
<dbReference type="GO" id="GO:0022857">
    <property type="term" value="F:transmembrane transporter activity"/>
    <property type="evidence" value="ECO:0007669"/>
    <property type="project" value="InterPro"/>
</dbReference>
<feature type="transmembrane region" description="Helical" evidence="9">
    <location>
        <begin position="35"/>
        <end position="55"/>
    </location>
</feature>
<dbReference type="InterPro" id="IPR001851">
    <property type="entry name" value="ABC_transp_permease"/>
</dbReference>
<feature type="transmembrane region" description="Helical" evidence="9">
    <location>
        <begin position="12"/>
        <end position="28"/>
    </location>
</feature>
<keyword evidence="3" id="KW-1003">Cell membrane</keyword>
<evidence type="ECO:0000256" key="8">
    <source>
        <dbReference type="ARBA" id="ARBA00037998"/>
    </source>
</evidence>
<dbReference type="InterPro" id="IPR052157">
    <property type="entry name" value="BCAA_transport_permease"/>
</dbReference>
<dbReference type="AlphaFoldDB" id="A0A497EYR1"/>
<gene>
    <name evidence="10" type="ORF">DRJ26_04850</name>
</gene>
<feature type="transmembrane region" description="Helical" evidence="9">
    <location>
        <begin position="93"/>
        <end position="114"/>
    </location>
</feature>
<feature type="transmembrane region" description="Helical" evidence="9">
    <location>
        <begin position="248"/>
        <end position="269"/>
    </location>
</feature>
<evidence type="ECO:0000256" key="6">
    <source>
        <dbReference type="ARBA" id="ARBA00022989"/>
    </source>
</evidence>
<dbReference type="GO" id="GO:0005886">
    <property type="term" value="C:plasma membrane"/>
    <property type="evidence" value="ECO:0007669"/>
    <property type="project" value="UniProtKB-SubCell"/>
</dbReference>
<keyword evidence="5" id="KW-0029">Amino-acid transport</keyword>
<organism evidence="10 11">
    <name type="scientific">Thermoproteota archaeon</name>
    <dbReference type="NCBI Taxonomy" id="2056631"/>
    <lineage>
        <taxon>Archaea</taxon>
        <taxon>Thermoproteota</taxon>
    </lineage>
</organism>
<evidence type="ECO:0000256" key="5">
    <source>
        <dbReference type="ARBA" id="ARBA00022970"/>
    </source>
</evidence>
<evidence type="ECO:0000313" key="11">
    <source>
        <dbReference type="Proteomes" id="UP000269499"/>
    </source>
</evidence>
<evidence type="ECO:0000256" key="7">
    <source>
        <dbReference type="ARBA" id="ARBA00023136"/>
    </source>
</evidence>
<dbReference type="Proteomes" id="UP000269499">
    <property type="component" value="Unassembled WGS sequence"/>
</dbReference>
<comment type="similarity">
    <text evidence="8">Belongs to the binding-protein-dependent transport system permease family. LivHM subfamily.</text>
</comment>
<sequence>MLPPVLKDAVMYANLILMLSIGFTLTYLTAKIPNFAHGTFAGIGIYTTFTVVKLWNLNPYIAAPLSFILGAAVGAFLYVVVIGTLKKYGATPLSLTIATLALQIIISAIINIYADYIRETTGIYTRVFLLRTADFKFMELPGVLVITTILITLLIMGFHFMLTKTKFGIAMRATVENAELASMMGINVEFVCTVSWILTGGLAGLAGSFLPLWFQGLPETGNMIMTSVFAASVLGGLSSIYGAMIGGYIIGLSEILGIVVLSDLLGPWVAAYRMLIPLTVLAVVLMIAPRGIVGVIENLQAKGYTLKLPLSLKGSRT</sequence>
<dbReference type="PANTHER" id="PTHR11795">
    <property type="entry name" value="BRANCHED-CHAIN AMINO ACID TRANSPORT SYSTEM PERMEASE PROTEIN LIVH"/>
    <property type="match status" value="1"/>
</dbReference>
<protein>
    <submittedName>
        <fullName evidence="10">Branched-chain amino acid ABC transporter permease</fullName>
    </submittedName>
</protein>
<dbReference type="PANTHER" id="PTHR11795:SF449">
    <property type="entry name" value="BRANCHED-CHAIN AMINO ACID TRANSPORT PERMEASE PROTEIN LIVH-RELATED"/>
    <property type="match status" value="1"/>
</dbReference>
<proteinExistence type="inferred from homology"/>
<feature type="transmembrane region" description="Helical" evidence="9">
    <location>
        <begin position="275"/>
        <end position="296"/>
    </location>
</feature>
<keyword evidence="6 9" id="KW-1133">Transmembrane helix</keyword>
<keyword evidence="4 9" id="KW-0812">Transmembrane</keyword>
<evidence type="ECO:0000313" key="10">
    <source>
        <dbReference type="EMBL" id="RLE52336.1"/>
    </source>
</evidence>
<accession>A0A497EYR1</accession>
<keyword evidence="7 9" id="KW-0472">Membrane</keyword>